<dbReference type="Pfam" id="PF04542">
    <property type="entry name" value="Sigma70_r2"/>
    <property type="match status" value="1"/>
</dbReference>
<dbReference type="InterPro" id="IPR000838">
    <property type="entry name" value="RNA_pol_sigma70_ECF_CS"/>
</dbReference>
<evidence type="ECO:0000256" key="4">
    <source>
        <dbReference type="ARBA" id="ARBA00023163"/>
    </source>
</evidence>
<dbReference type="PANTHER" id="PTHR43133:SF60">
    <property type="entry name" value="RNA POLYMERASE SIGMA FACTOR SIGV"/>
    <property type="match status" value="1"/>
</dbReference>
<evidence type="ECO:0000256" key="5">
    <source>
        <dbReference type="RuleBase" id="RU000716"/>
    </source>
</evidence>
<keyword evidence="8" id="KW-1185">Reference proteome</keyword>
<evidence type="ECO:0000256" key="3">
    <source>
        <dbReference type="ARBA" id="ARBA00023125"/>
    </source>
</evidence>
<dbReference type="PANTHER" id="PTHR43133">
    <property type="entry name" value="RNA POLYMERASE ECF-TYPE SIGMA FACTO"/>
    <property type="match status" value="1"/>
</dbReference>
<evidence type="ECO:0000313" key="7">
    <source>
        <dbReference type="EMBL" id="MFC4354789.1"/>
    </source>
</evidence>
<accession>A0ABV8UUP1</accession>
<evidence type="ECO:0000313" key="8">
    <source>
        <dbReference type="Proteomes" id="UP001595733"/>
    </source>
</evidence>
<sequence length="81" mass="9795">MIEQLYDVYRNDVYHFSLYITNNKQKAEDITQETFIKVMKNLHHLKDENKRKTWLMSIALNTATALKRKRKLINFLPQLLN</sequence>
<keyword evidence="4 5" id="KW-0804">Transcription</keyword>
<proteinExistence type="inferred from homology"/>
<comment type="similarity">
    <text evidence="5">Belongs to the sigma-70 factor family. ECF subfamily.</text>
</comment>
<keyword evidence="2 5" id="KW-0731">Sigma factor</keyword>
<name>A0ABV8UUP1_9BACL</name>
<reference evidence="8" key="1">
    <citation type="journal article" date="2019" name="Int. J. Syst. Evol. Microbiol.">
        <title>The Global Catalogue of Microorganisms (GCM) 10K type strain sequencing project: providing services to taxonomists for standard genome sequencing and annotation.</title>
        <authorList>
            <consortium name="The Broad Institute Genomics Platform"/>
            <consortium name="The Broad Institute Genome Sequencing Center for Infectious Disease"/>
            <person name="Wu L."/>
            <person name="Ma J."/>
        </authorList>
    </citation>
    <scope>NUCLEOTIDE SEQUENCE [LARGE SCALE GENOMIC DNA]</scope>
    <source>
        <strain evidence="8">CCUG 50353</strain>
    </source>
</reference>
<dbReference type="EMBL" id="JBHSEF010000018">
    <property type="protein sequence ID" value="MFC4354789.1"/>
    <property type="molecule type" value="Genomic_DNA"/>
</dbReference>
<dbReference type="InterPro" id="IPR013325">
    <property type="entry name" value="RNA_pol_sigma_r2"/>
</dbReference>
<dbReference type="InterPro" id="IPR014284">
    <property type="entry name" value="RNA_pol_sigma-70_dom"/>
</dbReference>
<dbReference type="InterPro" id="IPR039425">
    <property type="entry name" value="RNA_pol_sigma-70-like"/>
</dbReference>
<dbReference type="PROSITE" id="PS01063">
    <property type="entry name" value="SIGMA70_ECF"/>
    <property type="match status" value="1"/>
</dbReference>
<gene>
    <name evidence="7" type="ORF">ACFO0S_06915</name>
</gene>
<dbReference type="InterPro" id="IPR007627">
    <property type="entry name" value="RNA_pol_sigma70_r2"/>
</dbReference>
<protein>
    <recommendedName>
        <fullName evidence="5">RNA polymerase sigma factor</fullName>
    </recommendedName>
</protein>
<dbReference type="Proteomes" id="UP001595733">
    <property type="component" value="Unassembled WGS sequence"/>
</dbReference>
<comment type="caution">
    <text evidence="7">The sequence shown here is derived from an EMBL/GenBank/DDBJ whole genome shotgun (WGS) entry which is preliminary data.</text>
</comment>
<keyword evidence="3 5" id="KW-0238">DNA-binding</keyword>
<evidence type="ECO:0000259" key="6">
    <source>
        <dbReference type="Pfam" id="PF04542"/>
    </source>
</evidence>
<dbReference type="NCBIfam" id="TIGR02937">
    <property type="entry name" value="sigma70-ECF"/>
    <property type="match status" value="1"/>
</dbReference>
<dbReference type="Gene3D" id="1.10.1740.10">
    <property type="match status" value="1"/>
</dbReference>
<feature type="domain" description="RNA polymerase sigma-70 region 2" evidence="6">
    <location>
        <begin position="5"/>
        <end position="71"/>
    </location>
</feature>
<organism evidence="7 8">
    <name type="scientific">Chryseomicrobium palamuruense</name>
    <dbReference type="NCBI Taxonomy" id="682973"/>
    <lineage>
        <taxon>Bacteria</taxon>
        <taxon>Bacillati</taxon>
        <taxon>Bacillota</taxon>
        <taxon>Bacilli</taxon>
        <taxon>Bacillales</taxon>
        <taxon>Caryophanaceae</taxon>
        <taxon>Chryseomicrobium</taxon>
    </lineage>
</organism>
<dbReference type="SUPFAM" id="SSF88946">
    <property type="entry name" value="Sigma2 domain of RNA polymerase sigma factors"/>
    <property type="match status" value="1"/>
</dbReference>
<keyword evidence="1 5" id="KW-0805">Transcription regulation</keyword>
<dbReference type="RefSeq" id="WP_378141070.1">
    <property type="nucleotide sequence ID" value="NZ_JBHSEF010000018.1"/>
</dbReference>
<evidence type="ECO:0000256" key="2">
    <source>
        <dbReference type="ARBA" id="ARBA00023082"/>
    </source>
</evidence>
<evidence type="ECO:0000256" key="1">
    <source>
        <dbReference type="ARBA" id="ARBA00023015"/>
    </source>
</evidence>